<keyword evidence="10" id="KW-0234">DNA repair</keyword>
<dbReference type="GO" id="GO:0035861">
    <property type="term" value="C:site of double-strand break"/>
    <property type="evidence" value="ECO:0007669"/>
    <property type="project" value="TreeGrafter"/>
</dbReference>
<dbReference type="PANTHER" id="PTHR19306">
    <property type="entry name" value="STRUCTURAL MAINTENANCE OF CHROMOSOMES 5,6 SMC5, SMC6"/>
    <property type="match status" value="1"/>
</dbReference>
<keyword evidence="6" id="KW-0227">DNA damage</keyword>
<dbReference type="InterPro" id="IPR027417">
    <property type="entry name" value="P-loop_NTPase"/>
</dbReference>
<evidence type="ECO:0000259" key="14">
    <source>
        <dbReference type="Pfam" id="PF02463"/>
    </source>
</evidence>
<dbReference type="GO" id="GO:0003697">
    <property type="term" value="F:single-stranded DNA binding"/>
    <property type="evidence" value="ECO:0007669"/>
    <property type="project" value="TreeGrafter"/>
</dbReference>
<evidence type="ECO:0000256" key="8">
    <source>
        <dbReference type="ARBA" id="ARBA00023054"/>
    </source>
</evidence>
<protein>
    <recommendedName>
        <fullName evidence="14">RecF/RecN/SMC N-terminal domain-containing protein</fullName>
    </recommendedName>
</protein>
<dbReference type="AlphaFoldDB" id="A0A7G3ZIB0"/>
<dbReference type="Pfam" id="PF02463">
    <property type="entry name" value="SMC_N"/>
    <property type="match status" value="1"/>
</dbReference>
<keyword evidence="7" id="KW-0067">ATP-binding</keyword>
<dbReference type="OrthoDB" id="10265785at2759"/>
<feature type="compositionally biased region" description="Polar residues" evidence="13">
    <location>
        <begin position="50"/>
        <end position="62"/>
    </location>
</feature>
<keyword evidence="11" id="KW-0539">Nucleus</keyword>
<dbReference type="KEGG" id="tgb:HG536_0E01570"/>
<evidence type="ECO:0000256" key="5">
    <source>
        <dbReference type="ARBA" id="ARBA00022741"/>
    </source>
</evidence>
<evidence type="ECO:0000256" key="2">
    <source>
        <dbReference type="ARBA" id="ARBA00004286"/>
    </source>
</evidence>
<proteinExistence type="inferred from homology"/>
<comment type="similarity">
    <text evidence="3">Belongs to the SMC family. SMC6 subfamily.</text>
</comment>
<dbReference type="GO" id="GO:0005634">
    <property type="term" value="C:nucleus"/>
    <property type="evidence" value="ECO:0007669"/>
    <property type="project" value="UniProtKB-SubCell"/>
</dbReference>
<evidence type="ECO:0000256" key="10">
    <source>
        <dbReference type="ARBA" id="ARBA00023204"/>
    </source>
</evidence>
<evidence type="ECO:0000256" key="9">
    <source>
        <dbReference type="ARBA" id="ARBA00023172"/>
    </source>
</evidence>
<dbReference type="GO" id="GO:0030915">
    <property type="term" value="C:Smc5-Smc6 complex"/>
    <property type="evidence" value="ECO:0007669"/>
    <property type="project" value="TreeGrafter"/>
</dbReference>
<evidence type="ECO:0000313" key="15">
    <source>
        <dbReference type="EMBL" id="QLL33246.1"/>
    </source>
</evidence>
<evidence type="ECO:0000256" key="11">
    <source>
        <dbReference type="ARBA" id="ARBA00023242"/>
    </source>
</evidence>
<evidence type="ECO:0000256" key="6">
    <source>
        <dbReference type="ARBA" id="ARBA00022763"/>
    </source>
</evidence>
<dbReference type="EMBL" id="CP059250">
    <property type="protein sequence ID" value="QLL33246.1"/>
    <property type="molecule type" value="Genomic_DNA"/>
</dbReference>
<organism evidence="15 16">
    <name type="scientific">Torulaspora globosa</name>
    <dbReference type="NCBI Taxonomy" id="48254"/>
    <lineage>
        <taxon>Eukaryota</taxon>
        <taxon>Fungi</taxon>
        <taxon>Dikarya</taxon>
        <taxon>Ascomycota</taxon>
        <taxon>Saccharomycotina</taxon>
        <taxon>Saccharomycetes</taxon>
        <taxon>Saccharomycetales</taxon>
        <taxon>Saccharomycetaceae</taxon>
        <taxon>Torulaspora</taxon>
    </lineage>
</organism>
<evidence type="ECO:0000256" key="3">
    <source>
        <dbReference type="ARBA" id="ARBA00006793"/>
    </source>
</evidence>
<dbReference type="Proteomes" id="UP000515788">
    <property type="component" value="Chromosome 5"/>
</dbReference>
<sequence length="1103" mass="127170">MARKRSSSRLEVGDEEVDNDLRSLAAEQETAREQQRTRKRRYQYAPMTQVDETNARSQSATQDEIGEAIPSGYIKKISLRNFMCHENFQLELGPRLNFIVGSNGSGKSAILTAITIGLGAKASDTQRGSALRNLIREGTHQAKITLHLENGRHGSYNPEEFGREIIVQRTIKSDGTSTFSLQSETGHEISSKKKDVQAVMDYFSLPINNPMCFLSQDAARSFLTASTAHDKYVLFMKATLLQEVSESLEKAQEINHRAQINMAYHLRNLQDLKDEYEESKRLLQEFNKAADLNERKRLLQGKSLWIDVKQNTEANDRLKAQIKAQEERIRRYMDKIRSKKDRIERFMVDRDAQTGSIDIKVAELSDKAESHKQAERAMQAAESRYEAEREKQESLKTAMKECEAKVKSLDALISRTEQELRDEMGGDREQMRQEILKIEADNEELRSKLISIAEEEHRLKGNEKTLIDRRQADVNNKERSIHSKRNELQQITRENSDLLSNFDRQMPFLLKKIKERATEFKVIPVGPLGIHVTVKSGFENWSRAIQRQLSPWLSNFLVANQEDSRLLRQIIRSCDIRANISITNYSLGRTFRYRKAQTQYPSILDALEFSSTDIEFFFIDLAYVANIVLIKDRNEARQYLIQRPQDVRLALALRDRSSGYQIVGGRRIDTVTYHSRSLLKVKSSTNSDSTYVNDLIRQEMMELQGIKKRYDVELEHTRSVLRTLRNSYLKFEADLAKNDSTIEVLRRKTNKVVDTGSLESAINEKRKTQEIIASYEATAADLSAKIKMLEEEIKPLKFKFDETRNILKSAQEEVERLRCGVESRSAKIQKWKDDIEDMQREIEESQGLIQSKRENVNSLEKGIREQKANANEFCSQEQADNSDLPNNQQEIRRELDRLSRMILRAEREVGISQQQAVELFEKSRSKYREAQDKCLEINQTLDMIFKSIQARVLNFQSAQRTTCLDADLDFRASLRVRRLSGHLSFINTSKQLEIYILTPNDENARSVDNLSGGEKSFAQMALLLATWKPMRSRIIALDEFDVFMDQVNRKIGTSLILKKLKDSSRTQTIIITPQDIGRIADIENSGVTIHRMRDPERQNNSSS</sequence>
<keyword evidence="9" id="KW-0233">DNA recombination</keyword>
<dbReference type="GO" id="GO:0000724">
    <property type="term" value="P:double-strand break repair via homologous recombination"/>
    <property type="evidence" value="ECO:0007669"/>
    <property type="project" value="TreeGrafter"/>
</dbReference>
<keyword evidence="16" id="KW-1185">Reference proteome</keyword>
<feature type="domain" description="RecF/RecN/SMC N-terminal" evidence="14">
    <location>
        <begin position="73"/>
        <end position="1074"/>
    </location>
</feature>
<dbReference type="Gene3D" id="3.40.50.300">
    <property type="entry name" value="P-loop containing nucleotide triphosphate hydrolases"/>
    <property type="match status" value="2"/>
</dbReference>
<dbReference type="SUPFAM" id="SSF52540">
    <property type="entry name" value="P-loop containing nucleoside triphosphate hydrolases"/>
    <property type="match status" value="2"/>
</dbReference>
<evidence type="ECO:0000256" key="13">
    <source>
        <dbReference type="SAM" id="MobiDB-lite"/>
    </source>
</evidence>
<dbReference type="GO" id="GO:0003684">
    <property type="term" value="F:damaged DNA binding"/>
    <property type="evidence" value="ECO:0007669"/>
    <property type="project" value="TreeGrafter"/>
</dbReference>
<feature type="coiled-coil region" evidence="12">
    <location>
        <begin position="241"/>
        <end position="501"/>
    </location>
</feature>
<dbReference type="InterPro" id="IPR003395">
    <property type="entry name" value="RecF/RecN/SMC_N"/>
</dbReference>
<evidence type="ECO:0000256" key="7">
    <source>
        <dbReference type="ARBA" id="ARBA00022840"/>
    </source>
</evidence>
<evidence type="ECO:0000256" key="1">
    <source>
        <dbReference type="ARBA" id="ARBA00004123"/>
    </source>
</evidence>
<evidence type="ECO:0000256" key="12">
    <source>
        <dbReference type="SAM" id="Coils"/>
    </source>
</evidence>
<dbReference type="GeneID" id="59326442"/>
<evidence type="ECO:0000313" key="16">
    <source>
        <dbReference type="Proteomes" id="UP000515788"/>
    </source>
</evidence>
<feature type="coiled-coil region" evidence="12">
    <location>
        <begin position="758"/>
        <end position="908"/>
    </location>
</feature>
<evidence type="ECO:0000256" key="4">
    <source>
        <dbReference type="ARBA" id="ARBA00022454"/>
    </source>
</evidence>
<dbReference type="GO" id="GO:0007059">
    <property type="term" value="P:chromosome segregation"/>
    <property type="evidence" value="ECO:0007669"/>
    <property type="project" value="UniProtKB-ARBA"/>
</dbReference>
<dbReference type="PANTHER" id="PTHR19306:SF6">
    <property type="entry name" value="STRUCTURAL MAINTENANCE OF CHROMOSOMES PROTEIN 6"/>
    <property type="match status" value="1"/>
</dbReference>
<comment type="subcellular location">
    <subcellularLocation>
        <location evidence="2">Chromosome</location>
    </subcellularLocation>
    <subcellularLocation>
        <location evidence="1">Nucleus</location>
    </subcellularLocation>
</comment>
<keyword evidence="5" id="KW-0547">Nucleotide-binding</keyword>
<accession>A0A7G3ZIB0</accession>
<dbReference type="RefSeq" id="XP_037139920.1">
    <property type="nucleotide sequence ID" value="XM_037284024.1"/>
</dbReference>
<name>A0A7G3ZIB0_9SACH</name>
<dbReference type="GO" id="GO:0005524">
    <property type="term" value="F:ATP binding"/>
    <property type="evidence" value="ECO:0007669"/>
    <property type="project" value="UniProtKB-KW"/>
</dbReference>
<feature type="region of interest" description="Disordered" evidence="13">
    <location>
        <begin position="1"/>
        <end position="62"/>
    </location>
</feature>
<reference evidence="15 16" key="1">
    <citation type="submission" date="2020-06" db="EMBL/GenBank/DDBJ databases">
        <title>The yeast mating-type switching endonuclease HO is a domesticated member of an unorthodox homing genetic element family.</title>
        <authorList>
            <person name="Coughlan A.Y."/>
            <person name="Lombardi L."/>
            <person name="Braun-Galleani S."/>
            <person name="Martos A.R."/>
            <person name="Galeote V."/>
            <person name="Bigey F."/>
            <person name="Dequin S."/>
            <person name="Byrne K.P."/>
            <person name="Wolfe K.H."/>
        </authorList>
    </citation>
    <scope>NUCLEOTIDE SEQUENCE [LARGE SCALE GENOMIC DNA]</scope>
    <source>
        <strain evidence="15 16">CBS764</strain>
    </source>
</reference>
<gene>
    <name evidence="15" type="ORF">HG536_0E01570</name>
</gene>
<keyword evidence="8 12" id="KW-0175">Coiled coil</keyword>
<keyword evidence="4" id="KW-0158">Chromosome</keyword>